<comment type="caution">
    <text evidence="1">The sequence shown here is derived from an EMBL/GenBank/DDBJ whole genome shotgun (WGS) entry which is preliminary data.</text>
</comment>
<keyword evidence="2" id="KW-1185">Reference proteome</keyword>
<evidence type="ECO:0000313" key="1">
    <source>
        <dbReference type="EMBL" id="KAL0562404.1"/>
    </source>
</evidence>
<dbReference type="Proteomes" id="UP001465976">
    <property type="component" value="Unassembled WGS sequence"/>
</dbReference>
<reference evidence="1 2" key="1">
    <citation type="submission" date="2024-02" db="EMBL/GenBank/DDBJ databases">
        <title>A draft genome for the cacao thread blight pathogen Marasmius crinis-equi.</title>
        <authorList>
            <person name="Cohen S.P."/>
            <person name="Baruah I.K."/>
            <person name="Amoako-Attah I."/>
            <person name="Bukari Y."/>
            <person name="Meinhardt L.W."/>
            <person name="Bailey B.A."/>
        </authorList>
    </citation>
    <scope>NUCLEOTIDE SEQUENCE [LARGE SCALE GENOMIC DNA]</scope>
    <source>
        <strain evidence="1 2">GH-76</strain>
    </source>
</reference>
<sequence>MHPIISEVHQTHIRRDFSNDPNPTILIYFVSNIEGEKLSKREGKHPDKRVFGGMELLTNLVRHDSDRLNRGFLKEFHDKTMTEGLSAKAK</sequence>
<accession>A0ABR3EHQ1</accession>
<protein>
    <submittedName>
        <fullName evidence="1">Uncharacterized protein</fullName>
    </submittedName>
</protein>
<gene>
    <name evidence="1" type="ORF">V5O48_019683</name>
</gene>
<organism evidence="1 2">
    <name type="scientific">Marasmius crinis-equi</name>
    <dbReference type="NCBI Taxonomy" id="585013"/>
    <lineage>
        <taxon>Eukaryota</taxon>
        <taxon>Fungi</taxon>
        <taxon>Dikarya</taxon>
        <taxon>Basidiomycota</taxon>
        <taxon>Agaricomycotina</taxon>
        <taxon>Agaricomycetes</taxon>
        <taxon>Agaricomycetidae</taxon>
        <taxon>Agaricales</taxon>
        <taxon>Marasmiineae</taxon>
        <taxon>Marasmiaceae</taxon>
        <taxon>Marasmius</taxon>
    </lineage>
</organism>
<dbReference type="EMBL" id="JBAHYK010005873">
    <property type="protein sequence ID" value="KAL0562404.1"/>
    <property type="molecule type" value="Genomic_DNA"/>
</dbReference>
<feature type="non-terminal residue" evidence="1">
    <location>
        <position position="90"/>
    </location>
</feature>
<name>A0ABR3EHQ1_9AGAR</name>
<evidence type="ECO:0000313" key="2">
    <source>
        <dbReference type="Proteomes" id="UP001465976"/>
    </source>
</evidence>
<proteinExistence type="predicted"/>